<comment type="caution">
    <text evidence="1">The sequence shown here is derived from an EMBL/GenBank/DDBJ whole genome shotgun (WGS) entry which is preliminary data.</text>
</comment>
<evidence type="ECO:0000313" key="1">
    <source>
        <dbReference type="EMBL" id="KAK9133859.1"/>
    </source>
</evidence>
<proteinExistence type="predicted"/>
<sequence>MDNRDLGVGCRVRKSRRERDILRFAISRGHMRTIKQRVHMTTLVVAKNSTARQQANKF</sequence>
<protein>
    <submittedName>
        <fullName evidence="1">Uncharacterized protein</fullName>
    </submittedName>
</protein>
<organism evidence="1 2">
    <name type="scientific">Stephania cephalantha</name>
    <dbReference type="NCBI Taxonomy" id="152367"/>
    <lineage>
        <taxon>Eukaryota</taxon>
        <taxon>Viridiplantae</taxon>
        <taxon>Streptophyta</taxon>
        <taxon>Embryophyta</taxon>
        <taxon>Tracheophyta</taxon>
        <taxon>Spermatophyta</taxon>
        <taxon>Magnoliopsida</taxon>
        <taxon>Ranunculales</taxon>
        <taxon>Menispermaceae</taxon>
        <taxon>Menispermoideae</taxon>
        <taxon>Cissampelideae</taxon>
        <taxon>Stephania</taxon>
    </lineage>
</organism>
<evidence type="ECO:0000313" key="2">
    <source>
        <dbReference type="Proteomes" id="UP001419268"/>
    </source>
</evidence>
<reference evidence="1 2" key="1">
    <citation type="submission" date="2024-01" db="EMBL/GenBank/DDBJ databases">
        <title>Genome assemblies of Stephania.</title>
        <authorList>
            <person name="Yang L."/>
        </authorList>
    </citation>
    <scope>NUCLEOTIDE SEQUENCE [LARGE SCALE GENOMIC DNA]</scope>
    <source>
        <strain evidence="1">JXDWG</strain>
        <tissue evidence="1">Leaf</tissue>
    </source>
</reference>
<dbReference type="Proteomes" id="UP001419268">
    <property type="component" value="Unassembled WGS sequence"/>
</dbReference>
<dbReference type="EMBL" id="JBBNAG010000005">
    <property type="protein sequence ID" value="KAK9133859.1"/>
    <property type="molecule type" value="Genomic_DNA"/>
</dbReference>
<name>A0AAP0JH12_9MAGN</name>
<dbReference type="AlphaFoldDB" id="A0AAP0JH12"/>
<gene>
    <name evidence="1" type="ORF">Scep_013387</name>
</gene>
<keyword evidence="2" id="KW-1185">Reference proteome</keyword>
<accession>A0AAP0JH12</accession>